<dbReference type="EMBL" id="JAMZMK010006907">
    <property type="protein sequence ID" value="KAI7746718.1"/>
    <property type="molecule type" value="Genomic_DNA"/>
</dbReference>
<protein>
    <submittedName>
        <fullName evidence="1">Uncharacterized protein</fullName>
    </submittedName>
</protein>
<comment type="caution">
    <text evidence="1">The sequence shown here is derived from an EMBL/GenBank/DDBJ whole genome shotgun (WGS) entry which is preliminary data.</text>
</comment>
<sequence>MNHIIIQPIQSKLCFDAVELLASAHLGISRVRMRSHNIAPVN</sequence>
<organism evidence="1 2">
    <name type="scientific">Ambrosia artemisiifolia</name>
    <name type="common">Common ragweed</name>
    <dbReference type="NCBI Taxonomy" id="4212"/>
    <lineage>
        <taxon>Eukaryota</taxon>
        <taxon>Viridiplantae</taxon>
        <taxon>Streptophyta</taxon>
        <taxon>Embryophyta</taxon>
        <taxon>Tracheophyta</taxon>
        <taxon>Spermatophyta</taxon>
        <taxon>Magnoliopsida</taxon>
        <taxon>eudicotyledons</taxon>
        <taxon>Gunneridae</taxon>
        <taxon>Pentapetalae</taxon>
        <taxon>asterids</taxon>
        <taxon>campanulids</taxon>
        <taxon>Asterales</taxon>
        <taxon>Asteraceae</taxon>
        <taxon>Asteroideae</taxon>
        <taxon>Heliantheae alliance</taxon>
        <taxon>Heliantheae</taxon>
        <taxon>Ambrosia</taxon>
    </lineage>
</organism>
<name>A0AAD5CR55_AMBAR</name>
<gene>
    <name evidence="1" type="ORF">M8C21_005297</name>
</gene>
<evidence type="ECO:0000313" key="2">
    <source>
        <dbReference type="Proteomes" id="UP001206925"/>
    </source>
</evidence>
<proteinExistence type="predicted"/>
<reference evidence="1" key="1">
    <citation type="submission" date="2022-06" db="EMBL/GenBank/DDBJ databases">
        <title>Uncovering the hologenomic basis of an extraordinary plant invasion.</title>
        <authorList>
            <person name="Bieker V.C."/>
            <person name="Martin M.D."/>
            <person name="Gilbert T."/>
            <person name="Hodgins K."/>
            <person name="Battlay P."/>
            <person name="Petersen B."/>
            <person name="Wilson J."/>
        </authorList>
    </citation>
    <scope>NUCLEOTIDE SEQUENCE</scope>
    <source>
        <strain evidence="1">AA19_3_7</strain>
        <tissue evidence="1">Leaf</tissue>
    </source>
</reference>
<accession>A0AAD5CR55</accession>
<evidence type="ECO:0000313" key="1">
    <source>
        <dbReference type="EMBL" id="KAI7746718.1"/>
    </source>
</evidence>
<keyword evidence="2" id="KW-1185">Reference proteome</keyword>
<dbReference type="AlphaFoldDB" id="A0AAD5CR55"/>
<dbReference type="Proteomes" id="UP001206925">
    <property type="component" value="Unassembled WGS sequence"/>
</dbReference>